<dbReference type="Gene3D" id="1.25.10.10">
    <property type="entry name" value="Leucine-rich Repeat Variant"/>
    <property type="match status" value="1"/>
</dbReference>
<dbReference type="SMART" id="SM01140">
    <property type="entry name" value="Drf_GBD"/>
    <property type="match status" value="1"/>
</dbReference>
<accession>A0AAD5UBV8</accession>
<evidence type="ECO:0000256" key="1">
    <source>
        <dbReference type="SAM" id="Coils"/>
    </source>
</evidence>
<dbReference type="Gene3D" id="1.10.238.150">
    <property type="entry name" value="Formin, FH3 diaphanous domain"/>
    <property type="match status" value="1"/>
</dbReference>
<keyword evidence="5" id="KW-1185">Reference proteome</keyword>
<dbReference type="InterPro" id="IPR043592">
    <property type="entry name" value="FMNL_animal"/>
</dbReference>
<feature type="coiled-coil region" evidence="1">
    <location>
        <begin position="428"/>
        <end position="477"/>
    </location>
</feature>
<keyword evidence="1" id="KW-0175">Coiled coil</keyword>
<dbReference type="GO" id="GO:0008360">
    <property type="term" value="P:regulation of cell shape"/>
    <property type="evidence" value="ECO:0007669"/>
    <property type="project" value="TreeGrafter"/>
</dbReference>
<feature type="compositionally biased region" description="Pro residues" evidence="2">
    <location>
        <begin position="660"/>
        <end position="683"/>
    </location>
</feature>
<dbReference type="InterPro" id="IPR011989">
    <property type="entry name" value="ARM-like"/>
</dbReference>
<dbReference type="PANTHER" id="PTHR45857:SF4">
    <property type="entry name" value="FORMIN-LIKE PROTEIN"/>
    <property type="match status" value="1"/>
</dbReference>
<feature type="region of interest" description="Disordered" evidence="2">
    <location>
        <begin position="651"/>
        <end position="683"/>
    </location>
</feature>
<dbReference type="GO" id="GO:0016477">
    <property type="term" value="P:cell migration"/>
    <property type="evidence" value="ECO:0007669"/>
    <property type="project" value="TreeGrafter"/>
</dbReference>
<dbReference type="PROSITE" id="PS51232">
    <property type="entry name" value="GBD_FH3"/>
    <property type="match status" value="1"/>
</dbReference>
<name>A0AAD5UBV8_9FUNG</name>
<sequence length="683" mass="77434">MINTLERETGEPNRNRSPTESSSNSNAPKEMPRGMVQDSAFLFGYTIKPSDAELEIMLELMMEDVNLTEEKKAVIRKLSGERKWMMLVQNLSERFRNGPQEVLQEIQEIQKLKNGANRDLLNALEVSLRSRPIRWISEFIDHGGLGVMLDNLNELEENQNHNEFEELYIKCLKSFMNNKIGLSAVLDTDGALNVIALSLRSPSQRTRALVLEIFGAVCLLPGGHSSVLDAMDTLCEVAGTRFRFEIVLYSLWQSCRGISPTEKELQVASMSFINAVICGGPGAEFEFRMHIRWEFISLGLIQLIDKIGHIDNELLQTQIDVWIAGMEADEAELFKRLDTSKIDMNDTGEVSTLLNQMMKKSSCEAPYASLLKHLTMLPANSFERMKFILVIDKLVQQIIIQRHGEDPDPTSVLANIDMRNFMGELDNVESLKEQENRYQKQLEKSKRLEKEIETLKETSINDKLAQANKRISELEKLLANSGPSASAAPGPPISGNAPPPPPNPMGFISKLTVVLLFTLDRTVSLIIVLEWEEDHHHRILILNLRPYIIVFTLDHRTVSLIIVLEWEEDHHHRTLFLTLDHRKSNTNTWNGYGRTTTTVSLYFNDRPYVKSDNRPYVISNFLDLEWADHHHRKLKINLDHRKAKLISGRKKFVNHRPGMGGPPPPPGMGGPPPPGMPGMPPPP</sequence>
<feature type="domain" description="GBD/FH3" evidence="3">
    <location>
        <begin position="46"/>
        <end position="406"/>
    </location>
</feature>
<dbReference type="SMART" id="SM01139">
    <property type="entry name" value="Drf_FH3"/>
    <property type="match status" value="1"/>
</dbReference>
<dbReference type="Pfam" id="PF06371">
    <property type="entry name" value="Drf_GBD"/>
    <property type="match status" value="1"/>
</dbReference>
<dbReference type="GO" id="GO:0005829">
    <property type="term" value="C:cytosol"/>
    <property type="evidence" value="ECO:0007669"/>
    <property type="project" value="TreeGrafter"/>
</dbReference>
<evidence type="ECO:0000313" key="5">
    <source>
        <dbReference type="Proteomes" id="UP001210925"/>
    </source>
</evidence>
<feature type="region of interest" description="Disordered" evidence="2">
    <location>
        <begin position="1"/>
        <end position="32"/>
    </location>
</feature>
<dbReference type="Pfam" id="PF06367">
    <property type="entry name" value="Drf_FH3"/>
    <property type="match status" value="1"/>
</dbReference>
<dbReference type="GO" id="GO:0051015">
    <property type="term" value="F:actin filament binding"/>
    <property type="evidence" value="ECO:0007669"/>
    <property type="project" value="TreeGrafter"/>
</dbReference>
<gene>
    <name evidence="4" type="primary">DAAM1</name>
    <name evidence="4" type="ORF">HK103_000397</name>
</gene>
<evidence type="ECO:0000313" key="4">
    <source>
        <dbReference type="EMBL" id="KAJ3253671.1"/>
    </source>
</evidence>
<dbReference type="InterPro" id="IPR010472">
    <property type="entry name" value="FH3_dom"/>
</dbReference>
<proteinExistence type="predicted"/>
<dbReference type="GO" id="GO:0031267">
    <property type="term" value="F:small GTPase binding"/>
    <property type="evidence" value="ECO:0007669"/>
    <property type="project" value="InterPro"/>
</dbReference>
<feature type="compositionally biased region" description="Polar residues" evidence="2">
    <location>
        <begin position="15"/>
        <end position="27"/>
    </location>
</feature>
<dbReference type="SUPFAM" id="SSF48371">
    <property type="entry name" value="ARM repeat"/>
    <property type="match status" value="1"/>
</dbReference>
<protein>
    <submittedName>
        <fullName evidence="4">Disheveled-associated activator of morphogenesis 1</fullName>
    </submittedName>
</protein>
<dbReference type="EMBL" id="JADGKB010000103">
    <property type="protein sequence ID" value="KAJ3253671.1"/>
    <property type="molecule type" value="Genomic_DNA"/>
</dbReference>
<feature type="compositionally biased region" description="Pro residues" evidence="2">
    <location>
        <begin position="489"/>
        <end position="501"/>
    </location>
</feature>
<dbReference type="PANTHER" id="PTHR45857">
    <property type="entry name" value="FORMIN-LIKE PROTEIN"/>
    <property type="match status" value="1"/>
</dbReference>
<dbReference type="InterPro" id="IPR016024">
    <property type="entry name" value="ARM-type_fold"/>
</dbReference>
<dbReference type="AlphaFoldDB" id="A0AAD5UBV8"/>
<feature type="region of interest" description="Disordered" evidence="2">
    <location>
        <begin position="481"/>
        <end position="501"/>
    </location>
</feature>
<feature type="compositionally biased region" description="Basic and acidic residues" evidence="2">
    <location>
        <begin position="1"/>
        <end position="14"/>
    </location>
</feature>
<evidence type="ECO:0000256" key="2">
    <source>
        <dbReference type="SAM" id="MobiDB-lite"/>
    </source>
</evidence>
<dbReference type="GO" id="GO:0030866">
    <property type="term" value="P:cortical actin cytoskeleton organization"/>
    <property type="evidence" value="ECO:0007669"/>
    <property type="project" value="TreeGrafter"/>
</dbReference>
<organism evidence="4 5">
    <name type="scientific">Boothiomyces macroporosus</name>
    <dbReference type="NCBI Taxonomy" id="261099"/>
    <lineage>
        <taxon>Eukaryota</taxon>
        <taxon>Fungi</taxon>
        <taxon>Fungi incertae sedis</taxon>
        <taxon>Chytridiomycota</taxon>
        <taxon>Chytridiomycota incertae sedis</taxon>
        <taxon>Chytridiomycetes</taxon>
        <taxon>Rhizophydiales</taxon>
        <taxon>Terramycetaceae</taxon>
        <taxon>Boothiomyces</taxon>
    </lineage>
</organism>
<comment type="caution">
    <text evidence="4">The sequence shown here is derived from an EMBL/GenBank/DDBJ whole genome shotgun (WGS) entry which is preliminary data.</text>
</comment>
<dbReference type="InterPro" id="IPR014768">
    <property type="entry name" value="GBD/FH3_dom"/>
</dbReference>
<dbReference type="Proteomes" id="UP001210925">
    <property type="component" value="Unassembled WGS sequence"/>
</dbReference>
<reference evidence="4" key="1">
    <citation type="submission" date="2020-05" db="EMBL/GenBank/DDBJ databases">
        <title>Phylogenomic resolution of chytrid fungi.</title>
        <authorList>
            <person name="Stajich J.E."/>
            <person name="Amses K."/>
            <person name="Simmons R."/>
            <person name="Seto K."/>
            <person name="Myers J."/>
            <person name="Bonds A."/>
            <person name="Quandt C.A."/>
            <person name="Barry K."/>
            <person name="Liu P."/>
            <person name="Grigoriev I."/>
            <person name="Longcore J.E."/>
            <person name="James T.Y."/>
        </authorList>
    </citation>
    <scope>NUCLEOTIDE SEQUENCE</scope>
    <source>
        <strain evidence="4">PLAUS21</strain>
    </source>
</reference>
<dbReference type="InterPro" id="IPR010473">
    <property type="entry name" value="GTPase-bd"/>
</dbReference>
<evidence type="ECO:0000259" key="3">
    <source>
        <dbReference type="PROSITE" id="PS51232"/>
    </source>
</evidence>